<dbReference type="KEGG" id="paek:D3873_06635"/>
<dbReference type="Proteomes" id="UP000265725">
    <property type="component" value="Chromosome"/>
</dbReference>
<evidence type="ECO:0000256" key="1">
    <source>
        <dbReference type="SAM" id="Phobius"/>
    </source>
</evidence>
<sequence length="114" mass="12817">MTLEITIILLGILIVIISLFIPSKTKQLSKDMETISLEFYQDQHQVKRRLKAIEEELMLTSPPAKVNAPVQAKPIHDILINQVKALHQQGYSVKEISARSSLTNDQIKSIIGGR</sequence>
<keyword evidence="3" id="KW-1185">Reference proteome</keyword>
<dbReference type="EMBL" id="CP032418">
    <property type="protein sequence ID" value="AYC29574.1"/>
    <property type="molecule type" value="Genomic_DNA"/>
</dbReference>
<name>A0A385YSS1_9BACL</name>
<feature type="transmembrane region" description="Helical" evidence="1">
    <location>
        <begin position="6"/>
        <end position="22"/>
    </location>
</feature>
<organism evidence="2 3">
    <name type="scientific">Paenisporosarcina cavernae</name>
    <dbReference type="NCBI Taxonomy" id="2320858"/>
    <lineage>
        <taxon>Bacteria</taxon>
        <taxon>Bacillati</taxon>
        <taxon>Bacillota</taxon>
        <taxon>Bacilli</taxon>
        <taxon>Bacillales</taxon>
        <taxon>Caryophanaceae</taxon>
        <taxon>Paenisporosarcina</taxon>
    </lineage>
</organism>
<proteinExistence type="predicted"/>
<reference evidence="3" key="1">
    <citation type="submission" date="2018-09" db="EMBL/GenBank/DDBJ databases">
        <authorList>
            <person name="Zhu H."/>
        </authorList>
    </citation>
    <scope>NUCLEOTIDE SEQUENCE [LARGE SCALE GENOMIC DNA]</scope>
    <source>
        <strain evidence="3">K2R23-3</strain>
    </source>
</reference>
<dbReference type="OrthoDB" id="2454584at2"/>
<evidence type="ECO:0008006" key="4">
    <source>
        <dbReference type="Google" id="ProtNLM"/>
    </source>
</evidence>
<evidence type="ECO:0000313" key="2">
    <source>
        <dbReference type="EMBL" id="AYC29574.1"/>
    </source>
</evidence>
<gene>
    <name evidence="2" type="ORF">D3873_06635</name>
</gene>
<keyword evidence="1" id="KW-1133">Transmembrane helix</keyword>
<evidence type="ECO:0000313" key="3">
    <source>
        <dbReference type="Proteomes" id="UP000265725"/>
    </source>
</evidence>
<dbReference type="RefSeq" id="WP_119883313.1">
    <property type="nucleotide sequence ID" value="NZ_CP032418.1"/>
</dbReference>
<protein>
    <recommendedName>
        <fullName evidence="4">Resolvase HTH domain-containing protein</fullName>
    </recommendedName>
</protein>
<dbReference type="Gene3D" id="1.10.10.60">
    <property type="entry name" value="Homeodomain-like"/>
    <property type="match status" value="1"/>
</dbReference>
<keyword evidence="1" id="KW-0812">Transmembrane</keyword>
<accession>A0A385YSS1</accession>
<dbReference type="AlphaFoldDB" id="A0A385YSS1"/>
<keyword evidence="1" id="KW-0472">Membrane</keyword>